<evidence type="ECO:0000313" key="2">
    <source>
        <dbReference type="Proteomes" id="UP000789759"/>
    </source>
</evidence>
<dbReference type="Proteomes" id="UP000789759">
    <property type="component" value="Unassembled WGS sequence"/>
</dbReference>
<reference evidence="1" key="1">
    <citation type="submission" date="2021-06" db="EMBL/GenBank/DDBJ databases">
        <authorList>
            <person name="Kallberg Y."/>
            <person name="Tangrot J."/>
            <person name="Rosling A."/>
        </authorList>
    </citation>
    <scope>NUCLEOTIDE SEQUENCE</scope>
    <source>
        <strain evidence="1">FL966</strain>
    </source>
</reference>
<dbReference type="EMBL" id="CAJVQA010008978">
    <property type="protein sequence ID" value="CAG8679612.1"/>
    <property type="molecule type" value="Genomic_DNA"/>
</dbReference>
<name>A0A9N9EKY9_9GLOM</name>
<organism evidence="1 2">
    <name type="scientific">Cetraspora pellucida</name>
    <dbReference type="NCBI Taxonomy" id="1433469"/>
    <lineage>
        <taxon>Eukaryota</taxon>
        <taxon>Fungi</taxon>
        <taxon>Fungi incertae sedis</taxon>
        <taxon>Mucoromycota</taxon>
        <taxon>Glomeromycotina</taxon>
        <taxon>Glomeromycetes</taxon>
        <taxon>Diversisporales</taxon>
        <taxon>Gigasporaceae</taxon>
        <taxon>Cetraspora</taxon>
    </lineage>
</organism>
<comment type="caution">
    <text evidence="1">The sequence shown here is derived from an EMBL/GenBank/DDBJ whole genome shotgun (WGS) entry which is preliminary data.</text>
</comment>
<dbReference type="OrthoDB" id="2471839at2759"/>
<accession>A0A9N9EKY9</accession>
<gene>
    <name evidence="1" type="ORF">CPELLU_LOCUS10710</name>
</gene>
<evidence type="ECO:0000313" key="1">
    <source>
        <dbReference type="EMBL" id="CAG8679612.1"/>
    </source>
</evidence>
<keyword evidence="2" id="KW-1185">Reference proteome</keyword>
<sequence>MLICHSPDICIPRNDYFSEYAISSAAAPPISSDKCKIMTYSNKSGDDSEIYELETDSEPDINDNNSSEIGSSSKSLLSVLKDKKTTSLPKKRKKCKLIAEAWQYFKIEGNFVVCQVELTQDGKKKCEQKYDYTNSNSTTSMNYHIIQEHDIVLKTLDMDEEIDSEEEDDKDRKIDEFTINVLNSSYSSWTRLLELKDAITWLASVLPLKKRKENKKDDQKLSQLLLKDYE</sequence>
<proteinExistence type="predicted"/>
<dbReference type="AlphaFoldDB" id="A0A9N9EKY9"/>
<protein>
    <submittedName>
        <fullName evidence="1">22295_t:CDS:1</fullName>
    </submittedName>
</protein>